<dbReference type="AlphaFoldDB" id="A0A0J8J494"/>
<feature type="domain" description="DUF58" evidence="2">
    <location>
        <begin position="202"/>
        <end position="241"/>
    </location>
</feature>
<evidence type="ECO:0000259" key="2">
    <source>
        <dbReference type="Pfam" id="PF01882"/>
    </source>
</evidence>
<feature type="transmembrane region" description="Helical" evidence="1">
    <location>
        <begin position="34"/>
        <end position="54"/>
    </location>
</feature>
<reference evidence="3 4" key="1">
    <citation type="journal article" date="2015" name="Genome Biol. Evol.">
        <title>Comparative Genomics of Listeria Sensu Lato: Genus-Wide Differences in Evolutionary Dynamics and the Progressive Gain of Complex, Potentially Pathogenicity-Related Traits through Lateral Gene Transfer.</title>
        <authorList>
            <person name="Chiara M."/>
            <person name="Caruso M."/>
            <person name="D'Erchia A.M."/>
            <person name="Manzari C."/>
            <person name="Fraccalvieri R."/>
            <person name="Goffredo E."/>
            <person name="Latorre L."/>
            <person name="Miccolupo A."/>
            <person name="Padalino I."/>
            <person name="Santagada G."/>
            <person name="Chiocco D."/>
            <person name="Pesole G."/>
            <person name="Horner D.S."/>
            <person name="Parisi A."/>
        </authorList>
    </citation>
    <scope>NUCLEOTIDE SEQUENCE [LARGE SCALE GENOMIC DNA]</scope>
    <source>
        <strain evidence="3 4">1991</strain>
    </source>
</reference>
<keyword evidence="1" id="KW-0812">Transmembrane</keyword>
<dbReference type="PANTHER" id="PTHR34351:SF2">
    <property type="entry name" value="DUF58 DOMAIN-CONTAINING PROTEIN"/>
    <property type="match status" value="1"/>
</dbReference>
<name>A0A0J8J494_9LIST</name>
<dbReference type="Pfam" id="PF01882">
    <property type="entry name" value="DUF58"/>
    <property type="match status" value="1"/>
</dbReference>
<evidence type="ECO:0000256" key="1">
    <source>
        <dbReference type="SAM" id="Phobius"/>
    </source>
</evidence>
<organism evidence="3 4">
    <name type="scientific">Listeria fleischmannii 1991</name>
    <dbReference type="NCBI Taxonomy" id="1430899"/>
    <lineage>
        <taxon>Bacteria</taxon>
        <taxon>Bacillati</taxon>
        <taxon>Bacillota</taxon>
        <taxon>Bacilli</taxon>
        <taxon>Bacillales</taxon>
        <taxon>Listeriaceae</taxon>
        <taxon>Listeria</taxon>
    </lineage>
</organism>
<dbReference type="RefSeq" id="WP_059140078.1">
    <property type="nucleotide sequence ID" value="NZ_KQ130616.1"/>
</dbReference>
<accession>A0A0J8J494</accession>
<keyword evidence="4" id="KW-1185">Reference proteome</keyword>
<dbReference type="PATRIC" id="fig|1430899.3.peg.1698"/>
<proteinExistence type="predicted"/>
<dbReference type="OrthoDB" id="140416at2"/>
<feature type="transmembrane region" description="Helical" evidence="1">
    <location>
        <begin position="12"/>
        <end position="28"/>
    </location>
</feature>
<comment type="caution">
    <text evidence="3">The sequence shown here is derived from an EMBL/GenBank/DDBJ whole genome shotgun (WGS) entry which is preliminary data.</text>
</comment>
<dbReference type="EMBL" id="AZHO01000021">
    <property type="protein sequence ID" value="KMT59121.1"/>
    <property type="molecule type" value="Genomic_DNA"/>
</dbReference>
<evidence type="ECO:0000313" key="4">
    <source>
        <dbReference type="Proteomes" id="UP000052258"/>
    </source>
</evidence>
<keyword evidence="1" id="KW-0472">Membrane</keyword>
<dbReference type="InterPro" id="IPR002881">
    <property type="entry name" value="DUF58"/>
</dbReference>
<keyword evidence="1" id="KW-1133">Transmembrane helix</keyword>
<protein>
    <recommendedName>
        <fullName evidence="2">DUF58 domain-containing protein</fullName>
    </recommendedName>
</protein>
<sequence>MLKGRLLLFSRWLALLLLYAALIAYTLFQGDTASWFLTYFFTLIMLFLIFSSLFRLKNWQVQRVFSKKEYFDGDFVQMELQFKRKSFYPVGYLLVEQRIPLSLGSHYARQQTIYPFFKKEITVALKPFQVKRGKHSFSKITAETSDAFGLIERSRRLGEPEQLIVYPSYFPDILLRLGEANPDRDASANHWTLHKNDALHSLREFMPGDRMTWIDWKSTAKTNTMMTREFENSSARKMQMIFFGVTHDYFEHALRAAYSFSRKMLEDHAEVRITILGENGQTFDFSRDKKRITEISHAFAELKSCDEAVLIQELQSVLKWQKDTFIFTPVISDALIGLLNKSNWRVSLVSILDQQNPTEHALYLRKEWLEAGGDA</sequence>
<dbReference type="PANTHER" id="PTHR34351">
    <property type="entry name" value="SLR1927 PROTEIN-RELATED"/>
    <property type="match status" value="1"/>
</dbReference>
<evidence type="ECO:0000313" key="3">
    <source>
        <dbReference type="EMBL" id="KMT59121.1"/>
    </source>
</evidence>
<dbReference type="Proteomes" id="UP000052258">
    <property type="component" value="Unassembled WGS sequence"/>
</dbReference>
<gene>
    <name evidence="3" type="ORF">X560_1662</name>
</gene>